<feature type="transmembrane region" description="Helical" evidence="1">
    <location>
        <begin position="20"/>
        <end position="41"/>
    </location>
</feature>
<keyword evidence="1" id="KW-0812">Transmembrane</keyword>
<dbReference type="EMBL" id="BPLQ01012459">
    <property type="protein sequence ID" value="GIY65615.1"/>
    <property type="molecule type" value="Genomic_DNA"/>
</dbReference>
<keyword evidence="1" id="KW-1133">Transmembrane helix</keyword>
<evidence type="ECO:0000256" key="1">
    <source>
        <dbReference type="SAM" id="Phobius"/>
    </source>
</evidence>
<accession>A0AAV4V6N3</accession>
<dbReference type="Proteomes" id="UP001054837">
    <property type="component" value="Unassembled WGS sequence"/>
</dbReference>
<organism evidence="2 3">
    <name type="scientific">Caerostris darwini</name>
    <dbReference type="NCBI Taxonomy" id="1538125"/>
    <lineage>
        <taxon>Eukaryota</taxon>
        <taxon>Metazoa</taxon>
        <taxon>Ecdysozoa</taxon>
        <taxon>Arthropoda</taxon>
        <taxon>Chelicerata</taxon>
        <taxon>Arachnida</taxon>
        <taxon>Araneae</taxon>
        <taxon>Araneomorphae</taxon>
        <taxon>Entelegynae</taxon>
        <taxon>Araneoidea</taxon>
        <taxon>Araneidae</taxon>
        <taxon>Caerostris</taxon>
    </lineage>
</organism>
<proteinExistence type="predicted"/>
<protein>
    <submittedName>
        <fullName evidence="2">Uncharacterized protein</fullName>
    </submittedName>
</protein>
<name>A0AAV4V6N3_9ARAC</name>
<gene>
    <name evidence="2" type="ORF">CDAR_551421</name>
</gene>
<reference evidence="2 3" key="1">
    <citation type="submission" date="2021-06" db="EMBL/GenBank/DDBJ databases">
        <title>Caerostris darwini draft genome.</title>
        <authorList>
            <person name="Kono N."/>
            <person name="Arakawa K."/>
        </authorList>
    </citation>
    <scope>NUCLEOTIDE SEQUENCE [LARGE SCALE GENOMIC DNA]</scope>
</reference>
<sequence>MKDTLIQMDDAMLMRKTIRVLLRTSPCPLITSTSLLMVLILHSTPTRFCFLEKSAETRWRAKQCDFQCEEIPNDFSGTRIISLSGKREKKGQQPITGGRWAA</sequence>
<evidence type="ECO:0000313" key="2">
    <source>
        <dbReference type="EMBL" id="GIY65615.1"/>
    </source>
</evidence>
<dbReference type="AlphaFoldDB" id="A0AAV4V6N3"/>
<evidence type="ECO:0000313" key="3">
    <source>
        <dbReference type="Proteomes" id="UP001054837"/>
    </source>
</evidence>
<comment type="caution">
    <text evidence="2">The sequence shown here is derived from an EMBL/GenBank/DDBJ whole genome shotgun (WGS) entry which is preliminary data.</text>
</comment>
<keyword evidence="1" id="KW-0472">Membrane</keyword>
<keyword evidence="3" id="KW-1185">Reference proteome</keyword>